<sequence length="256" mass="28704">MDSDLAEYEWPIYIVTALYTIISCSGILLNSLIVVATVQTKSLHTSCNVLVAFCAVCDVLHQTIPIFGMSAGSFVILSIGIDRFISAFIPILLYSAWHFYLMFAYASDKDVVCIPPEAFYGAAKTLWSISSCIVNVITVLVYSVVWIVLMREKNAASMSRIFRSLFIIMCCVVLGWTITMAGVLVASMIFHLQGMQMYFLHETVGLFVNTSLALNYVVYYKTSTEYRRAFRRQMKVTFDFVGLKIFSSIKDGCSTS</sequence>
<dbReference type="SMART" id="SM01381">
    <property type="entry name" value="7TM_GPCR_Srsx"/>
    <property type="match status" value="1"/>
</dbReference>
<evidence type="ECO:0000256" key="2">
    <source>
        <dbReference type="ARBA" id="ARBA00022692"/>
    </source>
</evidence>
<dbReference type="AlphaFoldDB" id="A0AAV5VFE6"/>
<feature type="transmembrane region" description="Helical" evidence="5">
    <location>
        <begin position="126"/>
        <end position="149"/>
    </location>
</feature>
<evidence type="ECO:0000313" key="6">
    <source>
        <dbReference type="EMBL" id="GMT16650.1"/>
    </source>
</evidence>
<feature type="transmembrane region" description="Helical" evidence="5">
    <location>
        <begin position="50"/>
        <end position="77"/>
    </location>
</feature>
<evidence type="ECO:0000313" key="7">
    <source>
        <dbReference type="Proteomes" id="UP001432322"/>
    </source>
</evidence>
<keyword evidence="4 5" id="KW-0472">Membrane</keyword>
<dbReference type="GO" id="GO:0004930">
    <property type="term" value="F:G protein-coupled receptor activity"/>
    <property type="evidence" value="ECO:0007669"/>
    <property type="project" value="InterPro"/>
</dbReference>
<evidence type="ECO:0000256" key="1">
    <source>
        <dbReference type="ARBA" id="ARBA00004370"/>
    </source>
</evidence>
<protein>
    <recommendedName>
        <fullName evidence="8">G protein-coupled receptor</fullName>
    </recommendedName>
</protein>
<dbReference type="PANTHER" id="PTHR23360">
    <property type="entry name" value="G-PROTEIN COUPLED RECEPTORS FAMILY 1 PROFILE DOMAIN-CONTAINING PROTEIN-RELATED"/>
    <property type="match status" value="1"/>
</dbReference>
<dbReference type="Proteomes" id="UP001432322">
    <property type="component" value="Unassembled WGS sequence"/>
</dbReference>
<keyword evidence="2 5" id="KW-0812">Transmembrane</keyword>
<dbReference type="Gene3D" id="1.20.1070.10">
    <property type="entry name" value="Rhodopsin 7-helix transmembrane proteins"/>
    <property type="match status" value="1"/>
</dbReference>
<evidence type="ECO:0008006" key="8">
    <source>
        <dbReference type="Google" id="ProtNLM"/>
    </source>
</evidence>
<proteinExistence type="predicted"/>
<dbReference type="InterPro" id="IPR000276">
    <property type="entry name" value="GPCR_Rhodpsn"/>
</dbReference>
<dbReference type="InterPro" id="IPR047130">
    <property type="entry name" value="7TM_GPCR_Srsx_nematod"/>
</dbReference>
<evidence type="ECO:0000256" key="3">
    <source>
        <dbReference type="ARBA" id="ARBA00022989"/>
    </source>
</evidence>
<accession>A0AAV5VFE6</accession>
<feature type="transmembrane region" description="Helical" evidence="5">
    <location>
        <begin position="12"/>
        <end position="38"/>
    </location>
</feature>
<feature type="transmembrane region" description="Helical" evidence="5">
    <location>
        <begin position="161"/>
        <end position="192"/>
    </location>
</feature>
<feature type="transmembrane region" description="Helical" evidence="5">
    <location>
        <begin position="84"/>
        <end position="106"/>
    </location>
</feature>
<name>A0AAV5VFE6_9BILA</name>
<comment type="caution">
    <text evidence="6">The sequence shown here is derived from an EMBL/GenBank/DDBJ whole genome shotgun (WGS) entry which is preliminary data.</text>
</comment>
<feature type="non-terminal residue" evidence="6">
    <location>
        <position position="256"/>
    </location>
</feature>
<comment type="subcellular location">
    <subcellularLocation>
        <location evidence="1">Membrane</location>
    </subcellularLocation>
</comment>
<dbReference type="PANTHER" id="PTHR23360:SF5">
    <property type="entry name" value="G-PROTEIN COUPLED RECEPTORS FAMILY 1 PROFILE DOMAIN-CONTAINING PROTEIN"/>
    <property type="match status" value="1"/>
</dbReference>
<dbReference type="InterPro" id="IPR019424">
    <property type="entry name" value="7TM_GPCR_Srsx"/>
</dbReference>
<organism evidence="6 7">
    <name type="scientific">Pristionchus fissidentatus</name>
    <dbReference type="NCBI Taxonomy" id="1538716"/>
    <lineage>
        <taxon>Eukaryota</taxon>
        <taxon>Metazoa</taxon>
        <taxon>Ecdysozoa</taxon>
        <taxon>Nematoda</taxon>
        <taxon>Chromadorea</taxon>
        <taxon>Rhabditida</taxon>
        <taxon>Rhabditina</taxon>
        <taxon>Diplogasteromorpha</taxon>
        <taxon>Diplogasteroidea</taxon>
        <taxon>Neodiplogasteridae</taxon>
        <taxon>Pristionchus</taxon>
    </lineage>
</organism>
<reference evidence="6" key="1">
    <citation type="submission" date="2023-10" db="EMBL/GenBank/DDBJ databases">
        <title>Genome assembly of Pristionchus species.</title>
        <authorList>
            <person name="Yoshida K."/>
            <person name="Sommer R.J."/>
        </authorList>
    </citation>
    <scope>NUCLEOTIDE SEQUENCE</scope>
    <source>
        <strain evidence="6">RS5133</strain>
    </source>
</reference>
<feature type="transmembrane region" description="Helical" evidence="5">
    <location>
        <begin position="198"/>
        <end position="218"/>
    </location>
</feature>
<keyword evidence="3 5" id="KW-1133">Transmembrane helix</keyword>
<evidence type="ECO:0000256" key="4">
    <source>
        <dbReference type="ARBA" id="ARBA00023136"/>
    </source>
</evidence>
<evidence type="ECO:0000256" key="5">
    <source>
        <dbReference type="SAM" id="Phobius"/>
    </source>
</evidence>
<dbReference type="EMBL" id="BTSY01000002">
    <property type="protein sequence ID" value="GMT16650.1"/>
    <property type="molecule type" value="Genomic_DNA"/>
</dbReference>
<dbReference type="GO" id="GO:0016020">
    <property type="term" value="C:membrane"/>
    <property type="evidence" value="ECO:0007669"/>
    <property type="project" value="UniProtKB-SubCell"/>
</dbReference>
<gene>
    <name evidence="6" type="ORF">PFISCL1PPCAC_7947</name>
</gene>
<dbReference type="SUPFAM" id="SSF81321">
    <property type="entry name" value="Family A G protein-coupled receptor-like"/>
    <property type="match status" value="1"/>
</dbReference>
<keyword evidence="7" id="KW-1185">Reference proteome</keyword>
<dbReference type="Pfam" id="PF10320">
    <property type="entry name" value="7TM_GPCR_Srsx"/>
    <property type="match status" value="1"/>
</dbReference>